<reference evidence="2" key="1">
    <citation type="journal article" date="2020" name="Nature">
        <title>Giant virus diversity and host interactions through global metagenomics.</title>
        <authorList>
            <person name="Schulz F."/>
            <person name="Roux S."/>
            <person name="Paez-Espino D."/>
            <person name="Jungbluth S."/>
            <person name="Walsh D.A."/>
            <person name="Denef V.J."/>
            <person name="McMahon K.D."/>
            <person name="Konstantinidis K.T."/>
            <person name="Eloe-Fadrosh E.A."/>
            <person name="Kyrpides N.C."/>
            <person name="Woyke T."/>
        </authorList>
    </citation>
    <scope>NUCLEOTIDE SEQUENCE</scope>
    <source>
        <strain evidence="2">GVMAG-M-3300020166-5</strain>
    </source>
</reference>
<protein>
    <submittedName>
        <fullName evidence="2">Uncharacterized protein</fullName>
    </submittedName>
</protein>
<feature type="compositionally biased region" description="Basic and acidic residues" evidence="1">
    <location>
        <begin position="18"/>
        <end position="30"/>
    </location>
</feature>
<dbReference type="AlphaFoldDB" id="A0A6C0C003"/>
<evidence type="ECO:0000313" key="2">
    <source>
        <dbReference type="EMBL" id="QHS97094.1"/>
    </source>
</evidence>
<name>A0A6C0C003_9ZZZZ</name>
<proteinExistence type="predicted"/>
<feature type="region of interest" description="Disordered" evidence="1">
    <location>
        <begin position="1"/>
        <end position="32"/>
    </location>
</feature>
<accession>A0A6C0C003</accession>
<dbReference type="EMBL" id="MN739286">
    <property type="protein sequence ID" value="QHS97094.1"/>
    <property type="molecule type" value="Genomic_DNA"/>
</dbReference>
<feature type="region of interest" description="Disordered" evidence="1">
    <location>
        <begin position="95"/>
        <end position="119"/>
    </location>
</feature>
<feature type="compositionally biased region" description="Basic residues" evidence="1">
    <location>
        <begin position="104"/>
        <end position="119"/>
    </location>
</feature>
<organism evidence="2">
    <name type="scientific">viral metagenome</name>
    <dbReference type="NCBI Taxonomy" id="1070528"/>
    <lineage>
        <taxon>unclassified sequences</taxon>
        <taxon>metagenomes</taxon>
        <taxon>organismal metagenomes</taxon>
    </lineage>
</organism>
<sequence>MPRKSRKDGTRKTRSGKTRLDKTRKDEPHKSVMTQVRKTMKGLTESLRKQRSAEKKRDASFINNAQKKKLVSIVERIANGEKVKIGELSWLGPGVGYASGRGTKTARRRRRSTGRCRRN</sequence>
<evidence type="ECO:0000256" key="1">
    <source>
        <dbReference type="SAM" id="MobiDB-lite"/>
    </source>
</evidence>